<keyword evidence="1" id="KW-0479">Metal-binding</keyword>
<dbReference type="SMART" id="SM00291">
    <property type="entry name" value="ZnF_ZZ"/>
    <property type="match status" value="1"/>
</dbReference>
<keyword evidence="5 6" id="KW-0040">ANK repeat</keyword>
<dbReference type="Proteomes" id="UP000054771">
    <property type="component" value="Unassembled WGS sequence"/>
</dbReference>
<organism evidence="8 9">
    <name type="scientific">Aspergillus calidoustus</name>
    <dbReference type="NCBI Taxonomy" id="454130"/>
    <lineage>
        <taxon>Eukaryota</taxon>
        <taxon>Fungi</taxon>
        <taxon>Dikarya</taxon>
        <taxon>Ascomycota</taxon>
        <taxon>Pezizomycotina</taxon>
        <taxon>Eurotiomycetes</taxon>
        <taxon>Eurotiomycetidae</taxon>
        <taxon>Eurotiales</taxon>
        <taxon>Aspergillaceae</taxon>
        <taxon>Aspergillus</taxon>
        <taxon>Aspergillus subgen. Nidulantes</taxon>
    </lineage>
</organism>
<evidence type="ECO:0000313" key="9">
    <source>
        <dbReference type="Proteomes" id="UP000054771"/>
    </source>
</evidence>
<dbReference type="PANTHER" id="PTHR24189">
    <property type="entry name" value="MYOTROPHIN"/>
    <property type="match status" value="1"/>
</dbReference>
<dbReference type="InterPro" id="IPR043145">
    <property type="entry name" value="Znf_ZZ_sf"/>
</dbReference>
<keyword evidence="2" id="KW-0677">Repeat</keyword>
<dbReference type="OrthoDB" id="366390at2759"/>
<proteinExistence type="predicted"/>
<feature type="repeat" description="ANK" evidence="6">
    <location>
        <begin position="49"/>
        <end position="82"/>
    </location>
</feature>
<dbReference type="GO" id="GO:0008270">
    <property type="term" value="F:zinc ion binding"/>
    <property type="evidence" value="ECO:0007669"/>
    <property type="project" value="UniProtKB-KW"/>
</dbReference>
<feature type="repeat" description="ANK" evidence="6">
    <location>
        <begin position="16"/>
        <end position="48"/>
    </location>
</feature>
<feature type="domain" description="ZZ-type" evidence="7">
    <location>
        <begin position="97"/>
        <end position="141"/>
    </location>
</feature>
<dbReference type="PROSITE" id="PS50297">
    <property type="entry name" value="ANK_REP_REGION"/>
    <property type="match status" value="1"/>
</dbReference>
<dbReference type="Gene3D" id="3.30.60.90">
    <property type="match status" value="1"/>
</dbReference>
<dbReference type="PROSITE" id="PS50088">
    <property type="entry name" value="ANK_REPEAT"/>
    <property type="match status" value="2"/>
</dbReference>
<evidence type="ECO:0000256" key="6">
    <source>
        <dbReference type="PROSITE-ProRule" id="PRU00023"/>
    </source>
</evidence>
<dbReference type="AlphaFoldDB" id="A0A0U5GJU0"/>
<dbReference type="STRING" id="454130.A0A0U5GJU0"/>
<dbReference type="EMBL" id="CDMC01000023">
    <property type="protein sequence ID" value="CEL11208.1"/>
    <property type="molecule type" value="Genomic_DNA"/>
</dbReference>
<evidence type="ECO:0000256" key="4">
    <source>
        <dbReference type="ARBA" id="ARBA00022833"/>
    </source>
</evidence>
<gene>
    <name evidence="8" type="ORF">ASPCAL14311</name>
</gene>
<evidence type="ECO:0000256" key="3">
    <source>
        <dbReference type="ARBA" id="ARBA00022771"/>
    </source>
</evidence>
<evidence type="ECO:0000256" key="1">
    <source>
        <dbReference type="ARBA" id="ARBA00022723"/>
    </source>
</evidence>
<dbReference type="Gene3D" id="1.25.40.20">
    <property type="entry name" value="Ankyrin repeat-containing domain"/>
    <property type="match status" value="1"/>
</dbReference>
<evidence type="ECO:0000256" key="2">
    <source>
        <dbReference type="ARBA" id="ARBA00022737"/>
    </source>
</evidence>
<keyword evidence="9" id="KW-1185">Reference proteome</keyword>
<keyword evidence="4" id="KW-0862">Zinc</keyword>
<reference evidence="9" key="1">
    <citation type="journal article" date="2016" name="Genome Announc.">
        <title>Draft genome sequences of fungus Aspergillus calidoustus.</title>
        <authorList>
            <person name="Horn F."/>
            <person name="Linde J."/>
            <person name="Mattern D.J."/>
            <person name="Walther G."/>
            <person name="Guthke R."/>
            <person name="Scherlach K."/>
            <person name="Martin K."/>
            <person name="Brakhage A.A."/>
            <person name="Petzke L."/>
            <person name="Valiante V."/>
        </authorList>
    </citation>
    <scope>NUCLEOTIDE SEQUENCE [LARGE SCALE GENOMIC DNA]</scope>
    <source>
        <strain evidence="9">SF006504</strain>
    </source>
</reference>
<evidence type="ECO:0000259" key="7">
    <source>
        <dbReference type="SMART" id="SM00291"/>
    </source>
</evidence>
<sequence>MRELMNCGAEFNHDGKLPSAVFGAVSNGRLEALKVLLDRGADLSALNTDGSSILHHAARHGAWDELVQLLIDHGADPHVVAYNEQTALHQTAGAAFAEVESECNRCSSPIPEKGMRYICTECPNINLCASCMRSYESENLRIKICRGQNFWGIEVSKYRLSQPMREGKEKGLEMVRAQWLRNLIKIFTVKRRMLVSKYLYHASISGIYTSNLIIRIVPAPQP</sequence>
<dbReference type="SUPFAM" id="SSF48403">
    <property type="entry name" value="Ankyrin repeat"/>
    <property type="match status" value="1"/>
</dbReference>
<dbReference type="InterPro" id="IPR036770">
    <property type="entry name" value="Ankyrin_rpt-contain_sf"/>
</dbReference>
<dbReference type="SMART" id="SM00248">
    <property type="entry name" value="ANK"/>
    <property type="match status" value="2"/>
</dbReference>
<evidence type="ECO:0000313" key="8">
    <source>
        <dbReference type="EMBL" id="CEL11208.1"/>
    </source>
</evidence>
<dbReference type="InterPro" id="IPR050745">
    <property type="entry name" value="Multifunctional_regulatory"/>
</dbReference>
<accession>A0A0U5GJU0</accession>
<evidence type="ECO:0000256" key="5">
    <source>
        <dbReference type="ARBA" id="ARBA00023043"/>
    </source>
</evidence>
<dbReference type="Pfam" id="PF00569">
    <property type="entry name" value="ZZ"/>
    <property type="match status" value="1"/>
</dbReference>
<dbReference type="InterPro" id="IPR002110">
    <property type="entry name" value="Ankyrin_rpt"/>
</dbReference>
<dbReference type="InterPro" id="IPR000433">
    <property type="entry name" value="Znf_ZZ"/>
</dbReference>
<name>A0A0U5GJU0_ASPCI</name>
<protein>
    <recommendedName>
        <fullName evidence="7">ZZ-type domain-containing protein</fullName>
    </recommendedName>
</protein>
<dbReference type="SUPFAM" id="SSF57850">
    <property type="entry name" value="RING/U-box"/>
    <property type="match status" value="1"/>
</dbReference>
<dbReference type="Pfam" id="PF12796">
    <property type="entry name" value="Ank_2"/>
    <property type="match status" value="1"/>
</dbReference>
<keyword evidence="3" id="KW-0863">Zinc-finger</keyword>